<dbReference type="GO" id="GO:0030151">
    <property type="term" value="F:molybdenum ion binding"/>
    <property type="evidence" value="ECO:0007669"/>
    <property type="project" value="UniProtKB-UniRule"/>
</dbReference>
<dbReference type="GO" id="GO:0003700">
    <property type="term" value="F:DNA-binding transcription factor activity"/>
    <property type="evidence" value="ECO:0007669"/>
    <property type="project" value="InterPro"/>
</dbReference>
<dbReference type="PANTHER" id="PTHR30432">
    <property type="entry name" value="TRANSCRIPTIONAL REGULATOR MODE"/>
    <property type="match status" value="1"/>
</dbReference>
<dbReference type="Pfam" id="PF00126">
    <property type="entry name" value="HTH_1"/>
    <property type="match status" value="1"/>
</dbReference>
<evidence type="ECO:0000256" key="1">
    <source>
        <dbReference type="ARBA" id="ARBA00008110"/>
    </source>
</evidence>
<evidence type="ECO:0000259" key="6">
    <source>
        <dbReference type="PROSITE" id="PS51866"/>
    </source>
</evidence>
<evidence type="ECO:0000313" key="8">
    <source>
        <dbReference type="Proteomes" id="UP000182983"/>
    </source>
</evidence>
<comment type="similarity">
    <text evidence="1 5">Belongs to the ModE family.</text>
</comment>
<dbReference type="PIRSF" id="PIRSF005763">
    <property type="entry name" value="Txn_reg_ModE"/>
    <property type="match status" value="1"/>
</dbReference>
<dbReference type="RefSeq" id="WP_074768763.1">
    <property type="nucleotide sequence ID" value="NZ_FNWO01000009.1"/>
</dbReference>
<dbReference type="InterPro" id="IPR036390">
    <property type="entry name" value="WH_DNA-bd_sf"/>
</dbReference>
<keyword evidence="4" id="KW-0677">Repeat</keyword>
<proteinExistence type="inferred from homology"/>
<dbReference type="InterPro" id="IPR000847">
    <property type="entry name" value="LysR_HTH_N"/>
</dbReference>
<dbReference type="InterPro" id="IPR016462">
    <property type="entry name" value="ModE"/>
</dbReference>
<dbReference type="InterPro" id="IPR005116">
    <property type="entry name" value="Transp-assoc_OB_typ1"/>
</dbReference>
<keyword evidence="3 5" id="KW-0500">Molybdenum</keyword>
<evidence type="ECO:0000256" key="2">
    <source>
        <dbReference type="ARBA" id="ARBA00022448"/>
    </source>
</evidence>
<sequence>MDGNGDRVEAIVALRGSGRGAVGRERIRLLEQVARHGSISKAAQSVGISYKGAWEALNAVNNLLPRPAVAAQAGGRRGGGAIVTEDGLALIAAFHQMEEQLERVAALFSQGGDTLDAPALLRRLGLRTTARNAFRCRVEEIRLGGVNAEIGLRLTEHATLTALITVESLRDLDIRLGQDVTALVTSSFVLLADGVSEPQASTRNRLAGIVSRRADGPVSSEICLDIGGGKTIAATVTRESAEAMGLTPGRPAWALFKASHVILAID</sequence>
<dbReference type="InterPro" id="IPR008995">
    <property type="entry name" value="Mo/tungstate-bd_C_term_dom"/>
</dbReference>
<dbReference type="NCBIfam" id="TIGR00638">
    <property type="entry name" value="Mop"/>
    <property type="match status" value="2"/>
</dbReference>
<dbReference type="AlphaFoldDB" id="A0A1H6IBN7"/>
<name>A0A1H6IBN7_MAGFU</name>
<dbReference type="SUPFAM" id="SSF50331">
    <property type="entry name" value="MOP-like"/>
    <property type="match status" value="2"/>
</dbReference>
<protein>
    <submittedName>
        <fullName evidence="7">Transcriptional regulator, ModE family</fullName>
    </submittedName>
</protein>
<dbReference type="EMBL" id="FNWO01000009">
    <property type="protein sequence ID" value="SEH44293.1"/>
    <property type="molecule type" value="Genomic_DNA"/>
</dbReference>
<dbReference type="PROSITE" id="PS51866">
    <property type="entry name" value="MOP"/>
    <property type="match status" value="2"/>
</dbReference>
<dbReference type="OrthoDB" id="9800709at2"/>
<organism evidence="7 8">
    <name type="scientific">Magnetospirillum fulvum</name>
    <name type="common">Rhodospirillum fulvum</name>
    <dbReference type="NCBI Taxonomy" id="1082"/>
    <lineage>
        <taxon>Bacteria</taxon>
        <taxon>Pseudomonadati</taxon>
        <taxon>Pseudomonadota</taxon>
        <taxon>Alphaproteobacteria</taxon>
        <taxon>Rhodospirillales</taxon>
        <taxon>Rhodospirillaceae</taxon>
        <taxon>Magnetospirillum</taxon>
    </lineage>
</organism>
<reference evidence="8" key="1">
    <citation type="submission" date="2016-10" db="EMBL/GenBank/DDBJ databases">
        <authorList>
            <person name="Varghese N."/>
            <person name="Submissions S."/>
        </authorList>
    </citation>
    <scope>NUCLEOTIDE SEQUENCE [LARGE SCALE GENOMIC DNA]</scope>
    <source>
        <strain evidence="8">DSM 13234</strain>
    </source>
</reference>
<evidence type="ECO:0000256" key="5">
    <source>
        <dbReference type="PIRNR" id="PIRNR005763"/>
    </source>
</evidence>
<feature type="domain" description="Mop" evidence="6">
    <location>
        <begin position="199"/>
        <end position="265"/>
    </location>
</feature>
<accession>A0A1H6IBN7</accession>
<evidence type="ECO:0000313" key="7">
    <source>
        <dbReference type="EMBL" id="SEH44293.1"/>
    </source>
</evidence>
<dbReference type="Proteomes" id="UP000182983">
    <property type="component" value="Unassembled WGS sequence"/>
</dbReference>
<feature type="domain" description="Mop" evidence="6">
    <location>
        <begin position="127"/>
        <end position="193"/>
    </location>
</feature>
<evidence type="ECO:0000256" key="4">
    <source>
        <dbReference type="ARBA" id="ARBA00022737"/>
    </source>
</evidence>
<keyword evidence="2 5" id="KW-0813">Transport</keyword>
<dbReference type="InterPro" id="IPR004606">
    <property type="entry name" value="Mop_domain"/>
</dbReference>
<dbReference type="InterPro" id="IPR051815">
    <property type="entry name" value="Molybdate_resp_trans_reg"/>
</dbReference>
<evidence type="ECO:0000256" key="3">
    <source>
        <dbReference type="ARBA" id="ARBA00022505"/>
    </source>
</evidence>
<keyword evidence="8" id="KW-1185">Reference proteome</keyword>
<dbReference type="InterPro" id="IPR036388">
    <property type="entry name" value="WH-like_DNA-bd_sf"/>
</dbReference>
<dbReference type="GO" id="GO:0015689">
    <property type="term" value="P:molybdate ion transport"/>
    <property type="evidence" value="ECO:0007669"/>
    <property type="project" value="UniProtKB-UniRule"/>
</dbReference>
<dbReference type="Pfam" id="PF03459">
    <property type="entry name" value="TOBE"/>
    <property type="match status" value="2"/>
</dbReference>
<gene>
    <name evidence="7" type="ORF">SAMN04244559_02352</name>
</gene>
<dbReference type="Gene3D" id="2.40.50.100">
    <property type="match status" value="2"/>
</dbReference>
<dbReference type="Gene3D" id="1.10.10.10">
    <property type="entry name" value="Winged helix-like DNA-binding domain superfamily/Winged helix DNA-binding domain"/>
    <property type="match status" value="1"/>
</dbReference>
<dbReference type="PANTHER" id="PTHR30432:SF1">
    <property type="entry name" value="DNA-BINDING TRANSCRIPTIONAL DUAL REGULATOR MODE"/>
    <property type="match status" value="1"/>
</dbReference>
<dbReference type="SUPFAM" id="SSF46785">
    <property type="entry name" value="Winged helix' DNA-binding domain"/>
    <property type="match status" value="1"/>
</dbReference>